<feature type="modified residue" description="N6-carboxylysine" evidence="3 5">
    <location>
        <position position="137"/>
    </location>
</feature>
<dbReference type="GO" id="GO:0016787">
    <property type="term" value="F:hydrolase activity"/>
    <property type="evidence" value="ECO:0007669"/>
    <property type="project" value="UniProtKB-KW"/>
</dbReference>
<dbReference type="Gene3D" id="3.20.20.140">
    <property type="entry name" value="Metal-dependent hydrolases"/>
    <property type="match status" value="1"/>
</dbReference>
<dbReference type="PANTHER" id="PTHR10819:SF3">
    <property type="entry name" value="PHOSPHOTRIESTERASE-RELATED PROTEIN"/>
    <property type="match status" value="1"/>
</dbReference>
<name>A0A9X1S2T6_9MICO</name>
<sequence length="316" mass="34427">MGVINTVLGPIPTEQLGITAVHEHINFGQNGWYLESDFWTPISETIARAEQQLADYRALGGRTYVDLTGIGNFRSVELYRVIARATGINFVACTGFWTGMGTRPFFWDKPVEYLTDLFVKEITVGIDDTAAKAGVIKVGVSHGGLSDMDKKIYTAAGRAAVATGVPILTHLSTDAMTQLDILEAQGLSPERVVIGHADAGVDIDRKRDIAVAQRGAFVGIDNIGYETEKTPRVPWAQARKDRLRQLLDLLEAGYVKNVAVSADADVQPLGWKSPPHSVAELLTRFAPDLREEGVDESMIDQLLVGNPARLLTIQEA</sequence>
<accession>A0A9X1S2T6</accession>
<gene>
    <name evidence="6" type="ORF">KEC57_03495</name>
</gene>
<feature type="binding site" evidence="4">
    <location>
        <position position="170"/>
    </location>
    <ligand>
        <name>Zn(2+)</name>
        <dbReference type="ChEBI" id="CHEBI:29105"/>
        <label>2</label>
    </ligand>
</feature>
<feature type="binding site" evidence="4">
    <location>
        <position position="263"/>
    </location>
    <ligand>
        <name>Zn(2+)</name>
        <dbReference type="ChEBI" id="CHEBI:29105"/>
        <label>1</label>
    </ligand>
</feature>
<dbReference type="GO" id="GO:0008270">
    <property type="term" value="F:zinc ion binding"/>
    <property type="evidence" value="ECO:0007669"/>
    <property type="project" value="InterPro"/>
</dbReference>
<dbReference type="InterPro" id="IPR032466">
    <property type="entry name" value="Metal_Hydrolase"/>
</dbReference>
<evidence type="ECO:0000313" key="6">
    <source>
        <dbReference type="EMBL" id="MCC2031243.1"/>
    </source>
</evidence>
<comment type="similarity">
    <text evidence="5">Belongs to the metallo-dependent hydrolases superfamily. Phosphotriesterase family.</text>
</comment>
<evidence type="ECO:0000256" key="1">
    <source>
        <dbReference type="ARBA" id="ARBA00022723"/>
    </source>
</evidence>
<dbReference type="RefSeq" id="WP_229383132.1">
    <property type="nucleotide sequence ID" value="NZ_JAGTTN010000001.1"/>
</dbReference>
<dbReference type="PANTHER" id="PTHR10819">
    <property type="entry name" value="PHOSPHOTRIESTERASE-RELATED"/>
    <property type="match status" value="1"/>
</dbReference>
<protein>
    <submittedName>
        <fullName evidence="6">Phosphotriesterase</fullName>
    </submittedName>
</protein>
<keyword evidence="1 4" id="KW-0479">Metal-binding</keyword>
<evidence type="ECO:0000313" key="7">
    <source>
        <dbReference type="Proteomes" id="UP001139354"/>
    </source>
</evidence>
<comment type="cofactor">
    <cofactor evidence="4">
        <name>a divalent metal cation</name>
        <dbReference type="ChEBI" id="CHEBI:60240"/>
    </cofactor>
    <text evidence="4">Binds 2 divalent metal cations per subunit.</text>
</comment>
<dbReference type="Proteomes" id="UP001139354">
    <property type="component" value="Unassembled WGS sequence"/>
</dbReference>
<dbReference type="PROSITE" id="PS51347">
    <property type="entry name" value="PHOSPHOTRIESTERASE_2"/>
    <property type="match status" value="1"/>
</dbReference>
<feature type="binding site" evidence="4">
    <location>
        <position position="24"/>
    </location>
    <ligand>
        <name>Zn(2+)</name>
        <dbReference type="ChEBI" id="CHEBI:29105"/>
        <label>1</label>
    </ligand>
</feature>
<keyword evidence="2" id="KW-0378">Hydrolase</keyword>
<dbReference type="Pfam" id="PF02126">
    <property type="entry name" value="PTE"/>
    <property type="match status" value="1"/>
</dbReference>
<dbReference type="AlphaFoldDB" id="A0A9X1S2T6"/>
<dbReference type="InterPro" id="IPR001559">
    <property type="entry name" value="Phosphotriesterase"/>
</dbReference>
<dbReference type="SUPFAM" id="SSF51556">
    <property type="entry name" value="Metallo-dependent hydrolases"/>
    <property type="match status" value="1"/>
</dbReference>
<feature type="binding site" description="via carbamate group" evidence="4">
    <location>
        <position position="137"/>
    </location>
    <ligand>
        <name>Zn(2+)</name>
        <dbReference type="ChEBI" id="CHEBI:29105"/>
        <label>1</label>
    </ligand>
</feature>
<feature type="binding site" description="via carbamate group" evidence="4">
    <location>
        <position position="137"/>
    </location>
    <ligand>
        <name>Zn(2+)</name>
        <dbReference type="ChEBI" id="CHEBI:29105"/>
        <label>2</label>
    </ligand>
</feature>
<evidence type="ECO:0000256" key="3">
    <source>
        <dbReference type="PIRSR" id="PIRSR601559-50"/>
    </source>
</evidence>
<keyword evidence="7" id="KW-1185">Reference proteome</keyword>
<evidence type="ECO:0000256" key="5">
    <source>
        <dbReference type="PROSITE-ProRule" id="PRU00679"/>
    </source>
</evidence>
<reference evidence="6" key="1">
    <citation type="submission" date="2021-04" db="EMBL/GenBank/DDBJ databases">
        <title>Microbacterium tenobrionis sp. nov. and Microbacterium allomyrinae sp. nov., isolated from larvae of Tenobrio molitor and Allomyrina dichotoma, respectively.</title>
        <authorList>
            <person name="Lee S.D."/>
        </authorList>
    </citation>
    <scope>NUCLEOTIDE SEQUENCE</scope>
    <source>
        <strain evidence="6">BWT-G7</strain>
    </source>
</reference>
<evidence type="ECO:0000256" key="4">
    <source>
        <dbReference type="PIRSR" id="PIRSR601559-51"/>
    </source>
</evidence>
<dbReference type="EMBL" id="JAGTTN010000001">
    <property type="protein sequence ID" value="MCC2031243.1"/>
    <property type="molecule type" value="Genomic_DNA"/>
</dbReference>
<feature type="binding site" evidence="4">
    <location>
        <position position="196"/>
    </location>
    <ligand>
        <name>Zn(2+)</name>
        <dbReference type="ChEBI" id="CHEBI:29105"/>
        <label>2</label>
    </ligand>
</feature>
<proteinExistence type="inferred from homology"/>
<evidence type="ECO:0000256" key="2">
    <source>
        <dbReference type="ARBA" id="ARBA00022801"/>
    </source>
</evidence>
<comment type="caution">
    <text evidence="6">The sequence shown here is derived from an EMBL/GenBank/DDBJ whole genome shotgun (WGS) entry which is preliminary data.</text>
</comment>
<organism evidence="6 7">
    <name type="scientific">Microbacterium allomyrinae</name>
    <dbReference type="NCBI Taxonomy" id="2830666"/>
    <lineage>
        <taxon>Bacteria</taxon>
        <taxon>Bacillati</taxon>
        <taxon>Actinomycetota</taxon>
        <taxon>Actinomycetes</taxon>
        <taxon>Micrococcales</taxon>
        <taxon>Microbacteriaceae</taxon>
        <taxon>Microbacterium</taxon>
    </lineage>
</organism>
<feature type="binding site" evidence="4">
    <location>
        <position position="22"/>
    </location>
    <ligand>
        <name>Zn(2+)</name>
        <dbReference type="ChEBI" id="CHEBI:29105"/>
        <label>1</label>
    </ligand>
</feature>